<protein>
    <submittedName>
        <fullName evidence="6">TetR/AcrR family transcriptional regulator</fullName>
    </submittedName>
</protein>
<evidence type="ECO:0000256" key="3">
    <source>
        <dbReference type="ARBA" id="ARBA00023163"/>
    </source>
</evidence>
<dbReference type="PANTHER" id="PTHR30055">
    <property type="entry name" value="HTH-TYPE TRANSCRIPTIONAL REGULATOR RUTR"/>
    <property type="match status" value="1"/>
</dbReference>
<dbReference type="Gene3D" id="1.10.10.60">
    <property type="entry name" value="Homeodomain-like"/>
    <property type="match status" value="1"/>
</dbReference>
<reference evidence="7" key="1">
    <citation type="journal article" date="2019" name="Int. J. Syst. Evol. Microbiol.">
        <title>The Global Catalogue of Microorganisms (GCM) 10K type strain sequencing project: providing services to taxonomists for standard genome sequencing and annotation.</title>
        <authorList>
            <consortium name="The Broad Institute Genomics Platform"/>
            <consortium name="The Broad Institute Genome Sequencing Center for Infectious Disease"/>
            <person name="Wu L."/>
            <person name="Ma J."/>
        </authorList>
    </citation>
    <scope>NUCLEOTIDE SEQUENCE [LARGE SCALE GENOMIC DNA]</scope>
    <source>
        <strain evidence="7">CGMCC 4.7093</strain>
    </source>
</reference>
<feature type="DNA-binding region" description="H-T-H motif" evidence="4">
    <location>
        <begin position="37"/>
        <end position="56"/>
    </location>
</feature>
<evidence type="ECO:0000256" key="4">
    <source>
        <dbReference type="PROSITE-ProRule" id="PRU00335"/>
    </source>
</evidence>
<keyword evidence="3" id="KW-0804">Transcription</keyword>
<dbReference type="SUPFAM" id="SSF46689">
    <property type="entry name" value="Homeodomain-like"/>
    <property type="match status" value="1"/>
</dbReference>
<keyword evidence="7" id="KW-1185">Reference proteome</keyword>
<dbReference type="EMBL" id="JBHSIV010000041">
    <property type="protein sequence ID" value="MFC5065613.1"/>
    <property type="molecule type" value="Genomic_DNA"/>
</dbReference>
<keyword evidence="1" id="KW-0805">Transcription regulation</keyword>
<dbReference type="PANTHER" id="PTHR30055:SF238">
    <property type="entry name" value="MYCOFACTOCIN BIOSYNTHESIS TRANSCRIPTIONAL REGULATOR MFTR-RELATED"/>
    <property type="match status" value="1"/>
</dbReference>
<dbReference type="InterPro" id="IPR009057">
    <property type="entry name" value="Homeodomain-like_sf"/>
</dbReference>
<dbReference type="Proteomes" id="UP001595947">
    <property type="component" value="Unassembled WGS sequence"/>
</dbReference>
<organism evidence="6 7">
    <name type="scientific">Actinomycetospora atypica</name>
    <dbReference type="NCBI Taxonomy" id="1290095"/>
    <lineage>
        <taxon>Bacteria</taxon>
        <taxon>Bacillati</taxon>
        <taxon>Actinomycetota</taxon>
        <taxon>Actinomycetes</taxon>
        <taxon>Pseudonocardiales</taxon>
        <taxon>Pseudonocardiaceae</taxon>
        <taxon>Actinomycetospora</taxon>
    </lineage>
</organism>
<proteinExistence type="predicted"/>
<gene>
    <name evidence="6" type="ORF">ACFPBZ_25585</name>
</gene>
<dbReference type="InterPro" id="IPR050109">
    <property type="entry name" value="HTH-type_TetR-like_transc_reg"/>
</dbReference>
<dbReference type="RefSeq" id="WP_378038941.1">
    <property type="nucleotide sequence ID" value="NZ_JBHSIV010000041.1"/>
</dbReference>
<evidence type="ECO:0000259" key="5">
    <source>
        <dbReference type="PROSITE" id="PS50977"/>
    </source>
</evidence>
<evidence type="ECO:0000313" key="7">
    <source>
        <dbReference type="Proteomes" id="UP001595947"/>
    </source>
</evidence>
<evidence type="ECO:0000313" key="6">
    <source>
        <dbReference type="EMBL" id="MFC5065613.1"/>
    </source>
</evidence>
<feature type="domain" description="HTH tetR-type" evidence="5">
    <location>
        <begin position="14"/>
        <end position="74"/>
    </location>
</feature>
<dbReference type="Pfam" id="PF17754">
    <property type="entry name" value="TetR_C_14"/>
    <property type="match status" value="1"/>
</dbReference>
<sequence>MTTVVPGLRERKKLATRLAVREAALRLVARDGLDRVTVDQIAAAADIAPRTFRHYFSCKEEAVVAAARDGAVALVDRFRARPRAESVLRALGEAVVTVMAVEDGATADHLTVLRLIRTTPALLPWQLAVLVEAESSLAAAIADRVGDSATDRYPSVCAAAAVAAMRLGLDRWLDRPDGDAPSSDALRAEIDAALAELSRGLDRASA</sequence>
<accession>A0ABV9YVT7</accession>
<dbReference type="InterPro" id="IPR041347">
    <property type="entry name" value="MftR_C"/>
</dbReference>
<dbReference type="Gene3D" id="1.10.357.10">
    <property type="entry name" value="Tetracycline Repressor, domain 2"/>
    <property type="match status" value="1"/>
</dbReference>
<dbReference type="Pfam" id="PF00440">
    <property type="entry name" value="TetR_N"/>
    <property type="match status" value="1"/>
</dbReference>
<evidence type="ECO:0000256" key="2">
    <source>
        <dbReference type="ARBA" id="ARBA00023125"/>
    </source>
</evidence>
<comment type="caution">
    <text evidence="6">The sequence shown here is derived from an EMBL/GenBank/DDBJ whole genome shotgun (WGS) entry which is preliminary data.</text>
</comment>
<keyword evidence="2 4" id="KW-0238">DNA-binding</keyword>
<evidence type="ECO:0000256" key="1">
    <source>
        <dbReference type="ARBA" id="ARBA00023015"/>
    </source>
</evidence>
<dbReference type="InterPro" id="IPR001647">
    <property type="entry name" value="HTH_TetR"/>
</dbReference>
<name>A0ABV9YVT7_9PSEU</name>
<dbReference type="PROSITE" id="PS50977">
    <property type="entry name" value="HTH_TETR_2"/>
    <property type="match status" value="1"/>
</dbReference>